<dbReference type="Proteomes" id="UP001501705">
    <property type="component" value="Unassembled WGS sequence"/>
</dbReference>
<dbReference type="InterPro" id="IPR016181">
    <property type="entry name" value="Acyl_CoA_acyltransferase"/>
</dbReference>
<gene>
    <name evidence="2" type="ORF">GCM10009804_60400</name>
</gene>
<dbReference type="RefSeq" id="WP_344238858.1">
    <property type="nucleotide sequence ID" value="NZ_BAAAPH010000023.1"/>
</dbReference>
<evidence type="ECO:0000313" key="2">
    <source>
        <dbReference type="EMBL" id="GAA1595702.1"/>
    </source>
</evidence>
<reference evidence="3" key="1">
    <citation type="journal article" date="2019" name="Int. J. Syst. Evol. Microbiol.">
        <title>The Global Catalogue of Microorganisms (GCM) 10K type strain sequencing project: providing services to taxonomists for standard genome sequencing and annotation.</title>
        <authorList>
            <consortium name="The Broad Institute Genomics Platform"/>
            <consortium name="The Broad Institute Genome Sequencing Center for Infectious Disease"/>
            <person name="Wu L."/>
            <person name="Ma J."/>
        </authorList>
    </citation>
    <scope>NUCLEOTIDE SEQUENCE [LARGE SCALE GENOMIC DNA]</scope>
    <source>
        <strain evidence="3">JCM 15572</strain>
    </source>
</reference>
<evidence type="ECO:0000313" key="3">
    <source>
        <dbReference type="Proteomes" id="UP001501705"/>
    </source>
</evidence>
<name>A0ABP4PYP3_9ACTN</name>
<dbReference type="InterPro" id="IPR000182">
    <property type="entry name" value="GNAT_dom"/>
</dbReference>
<accession>A0ABP4PYP3</accession>
<dbReference type="Gene3D" id="3.40.630.30">
    <property type="match status" value="1"/>
</dbReference>
<dbReference type="EMBL" id="BAAAPH010000023">
    <property type="protein sequence ID" value="GAA1595702.1"/>
    <property type="molecule type" value="Genomic_DNA"/>
</dbReference>
<comment type="caution">
    <text evidence="2">The sequence shown here is derived from an EMBL/GenBank/DDBJ whole genome shotgun (WGS) entry which is preliminary data.</text>
</comment>
<keyword evidence="3" id="KW-1185">Reference proteome</keyword>
<proteinExistence type="predicted"/>
<organism evidence="2 3">
    <name type="scientific">Kribbella hippodromi</name>
    <dbReference type="NCBI Taxonomy" id="434347"/>
    <lineage>
        <taxon>Bacteria</taxon>
        <taxon>Bacillati</taxon>
        <taxon>Actinomycetota</taxon>
        <taxon>Actinomycetes</taxon>
        <taxon>Propionibacteriales</taxon>
        <taxon>Kribbellaceae</taxon>
        <taxon>Kribbella</taxon>
    </lineage>
</organism>
<feature type="domain" description="N-acetyltransferase" evidence="1">
    <location>
        <begin position="189"/>
        <end position="288"/>
    </location>
</feature>
<sequence length="310" mass="33570">MIPGAEELAWYTLDRQHPLTRVWADDGPRLAVLAEEHAALDILLAEDLEIAAQRAARLAPGKPAESMLNKWVAVSNDLSVMFGLRFENMNLDKPFVDATPMTRSPEPRDLPALAAAAQEHYGVHNPLYVRLWSAAPGIDGTVPDRRFYAAPISALQPRDVPPGLELRPAKTVDHYDEAREAYAAVDADHPHHAEEATLQSLEDLQESADDGLLFDVTVNGEWAGYSAAMINPADALGLPAYVVGELILAKQHRGHGYGRHLSALLAQSLPDPTKILIGTIHAANHGARTAALNSGRQDVGGWVQLPLSQA</sequence>
<dbReference type="SUPFAM" id="SSF55729">
    <property type="entry name" value="Acyl-CoA N-acyltransferases (Nat)"/>
    <property type="match status" value="1"/>
</dbReference>
<dbReference type="Pfam" id="PF00583">
    <property type="entry name" value="Acetyltransf_1"/>
    <property type="match status" value="1"/>
</dbReference>
<protein>
    <recommendedName>
        <fullName evidence="1">N-acetyltransferase domain-containing protein</fullName>
    </recommendedName>
</protein>
<evidence type="ECO:0000259" key="1">
    <source>
        <dbReference type="Pfam" id="PF00583"/>
    </source>
</evidence>